<sequence>MSNYINQVSDSLKNHISELANNPCLFLRNPNVDFSRKRKIDFKTFIGIMMNSGGATMSKELLDFFDFNKNTPSVSAFTQQRSKVLPEAFEYLFKSFTDDNLPMKNNDKTKQVNFTIAIYICREYLRNKRNLSPPNVINLIEKHVLPVRPGRKGPRKVKPQASVSFLYRVA</sequence>
<reference evidence="1 2" key="1">
    <citation type="submission" date="2015-09" db="EMBL/GenBank/DDBJ databases">
        <authorList>
            <consortium name="Pathogen Informatics"/>
        </authorList>
    </citation>
    <scope>NUCLEOTIDE SEQUENCE [LARGE SCALE GENOMIC DNA]</scope>
    <source>
        <strain evidence="1 2">2789STDY5834866</strain>
    </source>
</reference>
<name>A0A174AWG3_9FIRM</name>
<dbReference type="OrthoDB" id="9794050at2"/>
<dbReference type="Proteomes" id="UP000095362">
    <property type="component" value="Unassembled WGS sequence"/>
</dbReference>
<dbReference type="PaxDb" id="410072-ERS852525_01657"/>
<protein>
    <recommendedName>
        <fullName evidence="3">Transposase</fullName>
    </recommendedName>
</protein>
<accession>A0A174AWG3</accession>
<dbReference type="RefSeq" id="WP_008374916.1">
    <property type="nucleotide sequence ID" value="NZ_CP070062.1"/>
</dbReference>
<dbReference type="GeneID" id="92825235"/>
<dbReference type="EMBL" id="CYZK01000005">
    <property type="protein sequence ID" value="CUN92942.1"/>
    <property type="molecule type" value="Genomic_DNA"/>
</dbReference>
<evidence type="ECO:0008006" key="3">
    <source>
        <dbReference type="Google" id="ProtNLM"/>
    </source>
</evidence>
<dbReference type="AlphaFoldDB" id="A0A174AWG3"/>
<proteinExistence type="predicted"/>
<gene>
    <name evidence="1" type="ORF">ERS852481_01063</name>
</gene>
<organism evidence="1 2">
    <name type="scientific">Coprococcus comes</name>
    <dbReference type="NCBI Taxonomy" id="410072"/>
    <lineage>
        <taxon>Bacteria</taxon>
        <taxon>Bacillati</taxon>
        <taxon>Bacillota</taxon>
        <taxon>Clostridia</taxon>
        <taxon>Lachnospirales</taxon>
        <taxon>Lachnospiraceae</taxon>
        <taxon>Coprococcus</taxon>
    </lineage>
</organism>
<evidence type="ECO:0000313" key="1">
    <source>
        <dbReference type="EMBL" id="CUN92942.1"/>
    </source>
</evidence>
<evidence type="ECO:0000313" key="2">
    <source>
        <dbReference type="Proteomes" id="UP000095362"/>
    </source>
</evidence>